<dbReference type="Proteomes" id="UP000261540">
    <property type="component" value="Unplaced"/>
</dbReference>
<dbReference type="CTD" id="91646"/>
<dbReference type="Gene3D" id="2.60.40.790">
    <property type="match status" value="1"/>
</dbReference>
<dbReference type="SUPFAM" id="SSF49764">
    <property type="entry name" value="HSP20-like chaperones"/>
    <property type="match status" value="1"/>
</dbReference>
<keyword evidence="17" id="KW-1185">Reference proteome</keyword>
<dbReference type="InterPro" id="IPR035437">
    <property type="entry name" value="SNase_OB-fold_sf"/>
</dbReference>
<evidence type="ECO:0000259" key="14">
    <source>
        <dbReference type="PROSITE" id="PS51192"/>
    </source>
</evidence>
<evidence type="ECO:0000256" key="13">
    <source>
        <dbReference type="SAM" id="MobiDB-lite"/>
    </source>
</evidence>
<keyword evidence="7" id="KW-0347">Helicase</keyword>
<keyword evidence="2" id="KW-0217">Developmental protein</keyword>
<dbReference type="InterPro" id="IPR001650">
    <property type="entry name" value="Helicase_C-like"/>
</dbReference>
<dbReference type="InterPro" id="IPR002999">
    <property type="entry name" value="Tudor"/>
</dbReference>
<keyword evidence="11" id="KW-0469">Meiosis</keyword>
<evidence type="ECO:0000313" key="16">
    <source>
        <dbReference type="Ensembl" id="ENSPKIP00000022391.1"/>
    </source>
</evidence>
<dbReference type="SUPFAM" id="SSF63748">
    <property type="entry name" value="Tudor/PWWP/MBT"/>
    <property type="match status" value="2"/>
</dbReference>
<dbReference type="CDD" id="cd06463">
    <property type="entry name" value="p23_like"/>
    <property type="match status" value="1"/>
</dbReference>
<evidence type="ECO:0000259" key="15">
    <source>
        <dbReference type="PROSITE" id="PS51203"/>
    </source>
</evidence>
<feature type="domain" description="CS" evidence="15">
    <location>
        <begin position="1282"/>
        <end position="1368"/>
    </location>
</feature>
<dbReference type="Ensembl" id="ENSPKIT00000003053.1">
    <property type="protein sequence ID" value="ENSPKIP00000022391.1"/>
    <property type="gene ID" value="ENSPKIG00000006407.1"/>
</dbReference>
<evidence type="ECO:0000256" key="5">
    <source>
        <dbReference type="ARBA" id="ARBA00022782"/>
    </source>
</evidence>
<dbReference type="InterPro" id="IPR014001">
    <property type="entry name" value="Helicase_ATP-bd"/>
</dbReference>
<feature type="region of interest" description="Disordered" evidence="13">
    <location>
        <begin position="309"/>
        <end position="341"/>
    </location>
</feature>
<keyword evidence="3" id="KW-0677">Repeat</keyword>
<keyword evidence="6" id="KW-0378">Hydrolase</keyword>
<keyword evidence="8" id="KW-0067">ATP-binding</keyword>
<name>A0A3B3RX92_9TELE</name>
<dbReference type="SUPFAM" id="SSF52540">
    <property type="entry name" value="P-loop containing nucleoside triphosphate hydrolases"/>
    <property type="match status" value="1"/>
</dbReference>
<keyword evidence="4" id="KW-0547">Nucleotide-binding</keyword>
<dbReference type="STRING" id="1676925.ENSPKIP00000022391"/>
<evidence type="ECO:0000313" key="17">
    <source>
        <dbReference type="Proteomes" id="UP000261540"/>
    </source>
</evidence>
<dbReference type="InterPro" id="IPR007052">
    <property type="entry name" value="CS_dom"/>
</dbReference>
<dbReference type="Gene3D" id="2.30.30.140">
    <property type="match status" value="2"/>
</dbReference>
<evidence type="ECO:0000256" key="8">
    <source>
        <dbReference type="ARBA" id="ARBA00022840"/>
    </source>
</evidence>
<dbReference type="Gene3D" id="2.40.50.90">
    <property type="match status" value="1"/>
</dbReference>
<dbReference type="GO" id="GO:0051321">
    <property type="term" value="P:meiotic cell cycle"/>
    <property type="evidence" value="ECO:0007669"/>
    <property type="project" value="UniProtKB-KW"/>
</dbReference>
<organism evidence="16 17">
    <name type="scientific">Paramormyrops kingsleyae</name>
    <dbReference type="NCBI Taxonomy" id="1676925"/>
    <lineage>
        <taxon>Eukaryota</taxon>
        <taxon>Metazoa</taxon>
        <taxon>Chordata</taxon>
        <taxon>Craniata</taxon>
        <taxon>Vertebrata</taxon>
        <taxon>Euteleostomi</taxon>
        <taxon>Actinopterygii</taxon>
        <taxon>Neopterygii</taxon>
        <taxon>Teleostei</taxon>
        <taxon>Osteoglossocephala</taxon>
        <taxon>Osteoglossomorpha</taxon>
        <taxon>Osteoglossiformes</taxon>
        <taxon>Mormyridae</taxon>
        <taxon>Paramormyrops</taxon>
    </lineage>
</organism>
<sequence>MEAGGPLLEIDILKIEDPSCFWGRIVKGAGVCVEDQEYQKLQVKMNLFYHEVNLDVQKLKPQLLEEGKVCVVYSPAMRSWCRAVMESLFLSTAGSQVLCFLLDHAEHVIVDSDSIRAPLEKFLLLPFWVRRFQLAGIYPLTLEVSACLQKATLKRAACWDRSATRYLHELIQASTLKEAVVCGQNAESTAVQLYLTIRDIKICVNDELVTKRFACFSSARPEQSLQDYGADALLLASNTLASGKSPLRVQNDDMDVQSGTSRNAEITCEEKDGVDFWSGGNGQKVPENHLLHLSPEGVQVTAERVVHDGQTGAEAESSGKQEKQANGSCPELAPETGTSHAEELSQKLNLLRVLWFLNPISKTGFDPKEDPEEVVSMEGAGSVMLPDGSSSIVAACVGRADRHLAGDQAQEVTAHGRIGDELICARLLQFLNPDPLNPDRDSSEMPFWQDPYRSRILMHSPMTFEPCGSLAAAPVSDGVRKALLQTGYGGPTLADCHCWPPVSRGCDTLLVAQTGSDPMCYIPPFLTHLQLCAVRSALNSCSGPIAAVLCPGWQKAQRVSGVLEELPAGASLHPTLVLLGRGKAEAEAAHIPSNCRLLVTTPSSLLQLLQSCCFLFLRLCHLVLDDVDLLYARVPQETCAVLQYFRKEERALSLRQLIAVGTRWSHHMEALVKESMRDPCVIITVPEEAALYGNVRQMVLLCLETTKMSVLLNALDFVPDVAQKTLIFTSTAEETEEVFKAVRTTAFFCLKVHEKLTHQFSFVVEQWKSDIGPGTHVILVTTDDCVRALHIDDATCVVHYGFPRSPKVFGSRLYCMSRHFRNLSDKVCSSLPSREARSMLLLSEGHARHVVGLLRYLERTGTDLPHELLRFTRGLLQAKELQKSARPLCSYLKNFGFCRDDRVCPDRHQIDPQQDAPRQPVSHNIQFVPLYIKNASCYYGRIVSGEGGLYEGLATDMAAHYSQEKIHAAGLMQGGLYTVQEDDVYHRVQLLTTPDTEKRLFYSVNVCFLDEGREQEVKGHQLLELPSRFQTLPPQAVEVIVCRVQPIDGEMDWNPKVTRYINQKIKGLQHQAKVVLSLGKTIWVDPMVRLTRPPGLKTFISEYNVLSVILATGMAVTNPQHVELLKALSQEAFVEVPPGEISPTAIEEPGTGLTLPANATGSAANPAGEGPPTWVEVPAAAVKEAMALEPAADTLSCPALLEEPQSPSSTPTLEDSLFSRDLESQAGTHRPMEAVPTGSPVNEVQFPVRSVENGLSRDLKVPVTEHTDPGQKGTATADAPQWFHPQIQWFQRMKSIVINIKLPNPTEQTCEFFSDRVMYSATVNGQQYRADLVLQGTIEPDECTCEVKSGGPVLQLIKARSGLWERLLREKNVFVSLDFDHIEDEPEKPENGKIWDRR</sequence>
<dbReference type="GO" id="GO:0007283">
    <property type="term" value="P:spermatogenesis"/>
    <property type="evidence" value="ECO:0007669"/>
    <property type="project" value="UniProtKB-KW"/>
</dbReference>
<dbReference type="Pfam" id="PF00270">
    <property type="entry name" value="DEAD"/>
    <property type="match status" value="1"/>
</dbReference>
<keyword evidence="9" id="KW-0744">Spermatogenesis</keyword>
<evidence type="ECO:0000256" key="7">
    <source>
        <dbReference type="ARBA" id="ARBA00022806"/>
    </source>
</evidence>
<dbReference type="CDD" id="cd20435">
    <property type="entry name" value="Tudor_TDRD12_rpt2"/>
    <property type="match status" value="1"/>
</dbReference>
<dbReference type="Gene3D" id="3.40.50.300">
    <property type="entry name" value="P-loop containing nucleotide triphosphate hydrolases"/>
    <property type="match status" value="2"/>
</dbReference>
<dbReference type="Pfam" id="PF00271">
    <property type="entry name" value="Helicase_C"/>
    <property type="match status" value="1"/>
</dbReference>
<keyword evidence="10" id="KW-0943">RNA-mediated gene silencing</keyword>
<evidence type="ECO:0000256" key="10">
    <source>
        <dbReference type="ARBA" id="ARBA00023158"/>
    </source>
</evidence>
<evidence type="ECO:0000256" key="11">
    <source>
        <dbReference type="ARBA" id="ARBA00023254"/>
    </source>
</evidence>
<dbReference type="FunFam" id="3.40.50.300:FF:001416">
    <property type="entry name" value="Tudor domain containing 12"/>
    <property type="match status" value="1"/>
</dbReference>
<dbReference type="GO" id="GO:0003676">
    <property type="term" value="F:nucleic acid binding"/>
    <property type="evidence" value="ECO:0007669"/>
    <property type="project" value="InterPro"/>
</dbReference>
<keyword evidence="5" id="KW-0221">Differentiation</keyword>
<evidence type="ECO:0000256" key="4">
    <source>
        <dbReference type="ARBA" id="ARBA00022741"/>
    </source>
</evidence>
<reference evidence="16" key="2">
    <citation type="submission" date="2025-09" db="UniProtKB">
        <authorList>
            <consortium name="Ensembl"/>
        </authorList>
    </citation>
    <scope>IDENTIFICATION</scope>
</reference>
<dbReference type="GeneTree" id="ENSGT00420000029847"/>
<proteinExistence type="predicted"/>
<dbReference type="GO" id="GO:0016787">
    <property type="term" value="F:hydrolase activity"/>
    <property type="evidence" value="ECO:0007669"/>
    <property type="project" value="UniProtKB-KW"/>
</dbReference>
<dbReference type="PANTHER" id="PTHR22655:SF2">
    <property type="entry name" value="ATP-DEPENDENT RNA HELICASE TDRD12-RELATED"/>
    <property type="match status" value="1"/>
</dbReference>
<evidence type="ECO:0000256" key="9">
    <source>
        <dbReference type="ARBA" id="ARBA00022871"/>
    </source>
</evidence>
<dbReference type="PROSITE" id="PS51203">
    <property type="entry name" value="CS"/>
    <property type="match status" value="1"/>
</dbReference>
<dbReference type="GO" id="GO:0003724">
    <property type="term" value="F:RNA helicase activity"/>
    <property type="evidence" value="ECO:0007669"/>
    <property type="project" value="UniProtKB-EC"/>
</dbReference>
<dbReference type="InterPro" id="IPR008978">
    <property type="entry name" value="HSP20-like_chaperone"/>
</dbReference>
<dbReference type="GO" id="GO:0031047">
    <property type="term" value="P:regulatory ncRNA-mediated gene silencing"/>
    <property type="evidence" value="ECO:0007669"/>
    <property type="project" value="UniProtKB-KW"/>
</dbReference>
<dbReference type="GO" id="GO:0005524">
    <property type="term" value="F:ATP binding"/>
    <property type="evidence" value="ECO:0007669"/>
    <property type="project" value="UniProtKB-KW"/>
</dbReference>
<dbReference type="InterPro" id="IPR027417">
    <property type="entry name" value="P-loop_NTPase"/>
</dbReference>
<dbReference type="InterPro" id="IPR011545">
    <property type="entry name" value="DEAD/DEAH_box_helicase_dom"/>
</dbReference>
<evidence type="ECO:0000256" key="12">
    <source>
        <dbReference type="ARBA" id="ARBA00047984"/>
    </source>
</evidence>
<feature type="domain" description="Helicase ATP-binding" evidence="14">
    <location>
        <begin position="499"/>
        <end position="682"/>
    </location>
</feature>
<evidence type="ECO:0000256" key="3">
    <source>
        <dbReference type="ARBA" id="ARBA00022737"/>
    </source>
</evidence>
<dbReference type="PROSITE" id="PS51192">
    <property type="entry name" value="HELICASE_ATP_BIND_1"/>
    <property type="match status" value="1"/>
</dbReference>
<dbReference type="PANTHER" id="PTHR22655">
    <property type="entry name" value="ATP-DEPENDENT RNA HELICASE TDRD12-RELATED"/>
    <property type="match status" value="1"/>
</dbReference>
<evidence type="ECO:0000256" key="2">
    <source>
        <dbReference type="ARBA" id="ARBA00022473"/>
    </source>
</evidence>
<evidence type="ECO:0000256" key="1">
    <source>
        <dbReference type="ARBA" id="ARBA00012552"/>
    </source>
</evidence>
<reference evidence="16" key="1">
    <citation type="submission" date="2025-08" db="UniProtKB">
        <authorList>
            <consortium name="Ensembl"/>
        </authorList>
    </citation>
    <scope>IDENTIFICATION</scope>
</reference>
<dbReference type="EC" id="3.6.4.13" evidence="1"/>
<accession>A0A3B3RX92</accession>
<evidence type="ECO:0000256" key="6">
    <source>
        <dbReference type="ARBA" id="ARBA00022801"/>
    </source>
</evidence>
<comment type="catalytic activity">
    <reaction evidence="12">
        <text>ATP + H2O = ADP + phosphate + H(+)</text>
        <dbReference type="Rhea" id="RHEA:13065"/>
        <dbReference type="ChEBI" id="CHEBI:15377"/>
        <dbReference type="ChEBI" id="CHEBI:15378"/>
        <dbReference type="ChEBI" id="CHEBI:30616"/>
        <dbReference type="ChEBI" id="CHEBI:43474"/>
        <dbReference type="ChEBI" id="CHEBI:456216"/>
        <dbReference type="EC" id="3.6.4.13"/>
    </reaction>
</comment>
<dbReference type="Pfam" id="PF00567">
    <property type="entry name" value="TUDOR"/>
    <property type="match status" value="2"/>
</dbReference>
<dbReference type="GO" id="GO:0042078">
    <property type="term" value="P:germ-line stem cell division"/>
    <property type="evidence" value="ECO:0007669"/>
    <property type="project" value="TreeGrafter"/>
</dbReference>
<protein>
    <recommendedName>
        <fullName evidence="1">RNA helicase</fullName>
        <ecNumber evidence="1">3.6.4.13</ecNumber>
    </recommendedName>
</protein>